<organism evidence="1 2">
    <name type="scientific">Petrolisthes cinctipes</name>
    <name type="common">Flat porcelain crab</name>
    <dbReference type="NCBI Taxonomy" id="88211"/>
    <lineage>
        <taxon>Eukaryota</taxon>
        <taxon>Metazoa</taxon>
        <taxon>Ecdysozoa</taxon>
        <taxon>Arthropoda</taxon>
        <taxon>Crustacea</taxon>
        <taxon>Multicrustacea</taxon>
        <taxon>Malacostraca</taxon>
        <taxon>Eumalacostraca</taxon>
        <taxon>Eucarida</taxon>
        <taxon>Decapoda</taxon>
        <taxon>Pleocyemata</taxon>
        <taxon>Anomura</taxon>
        <taxon>Galatheoidea</taxon>
        <taxon>Porcellanidae</taxon>
        <taxon>Petrolisthes</taxon>
    </lineage>
</organism>
<dbReference type="AlphaFoldDB" id="A0AAE1BRX0"/>
<proteinExistence type="predicted"/>
<dbReference type="Proteomes" id="UP001286313">
    <property type="component" value="Unassembled WGS sequence"/>
</dbReference>
<gene>
    <name evidence="1" type="ORF">Pcinc_037790</name>
</gene>
<evidence type="ECO:0000313" key="2">
    <source>
        <dbReference type="Proteomes" id="UP001286313"/>
    </source>
</evidence>
<protein>
    <submittedName>
        <fullName evidence="1">Uncharacterized protein</fullName>
    </submittedName>
</protein>
<accession>A0AAE1BRX0</accession>
<keyword evidence="2" id="KW-1185">Reference proteome</keyword>
<comment type="caution">
    <text evidence="1">The sequence shown here is derived from an EMBL/GenBank/DDBJ whole genome shotgun (WGS) entry which is preliminary data.</text>
</comment>
<dbReference type="EMBL" id="JAWQEG010006075">
    <property type="protein sequence ID" value="KAK3855831.1"/>
    <property type="molecule type" value="Genomic_DNA"/>
</dbReference>
<reference evidence="1" key="1">
    <citation type="submission" date="2023-10" db="EMBL/GenBank/DDBJ databases">
        <title>Genome assemblies of two species of porcelain crab, Petrolisthes cinctipes and Petrolisthes manimaculis (Anomura: Porcellanidae).</title>
        <authorList>
            <person name="Angst P."/>
        </authorList>
    </citation>
    <scope>NUCLEOTIDE SEQUENCE</scope>
    <source>
        <strain evidence="1">PB745_01</strain>
        <tissue evidence="1">Gill</tissue>
    </source>
</reference>
<evidence type="ECO:0000313" key="1">
    <source>
        <dbReference type="EMBL" id="KAK3855831.1"/>
    </source>
</evidence>
<sequence length="120" mass="12525">MAAEGIRLRQLPVTIRDQRGCGHHLGGTSGTVVAAAALEGGGGGGLGRGAGRRGTTTRVLHSAGVAGATHEGYYEGRFVWWQRRRMSRGEVCLVAGKADITRGSLFGGKGGWWMLVSASF</sequence>
<name>A0AAE1BRX0_PETCI</name>